<sequence length="90" mass="10186">MNEKDLSELIQELVPFVVKKLKQDDTFKNTAKITQAKVISINNDIATVQLPFDSNTFSAKIKTVDTITVGDNVFLLYWGDLKNAHIVFKN</sequence>
<evidence type="ECO:0000313" key="2">
    <source>
        <dbReference type="Proteomes" id="UP000611762"/>
    </source>
</evidence>
<dbReference type="AlphaFoldDB" id="A0A926HZI1"/>
<comment type="caution">
    <text evidence="1">The sequence shown here is derived from an EMBL/GenBank/DDBJ whole genome shotgun (WGS) entry which is preliminary data.</text>
</comment>
<dbReference type="Proteomes" id="UP000611762">
    <property type="component" value="Unassembled WGS sequence"/>
</dbReference>
<dbReference type="RefSeq" id="WP_249312186.1">
    <property type="nucleotide sequence ID" value="NZ_JACRSU010000002.1"/>
</dbReference>
<accession>A0A926HZI1</accession>
<gene>
    <name evidence="1" type="ORF">H8698_07795</name>
</gene>
<proteinExistence type="predicted"/>
<protein>
    <submittedName>
        <fullName evidence="1">Uncharacterized protein</fullName>
    </submittedName>
</protein>
<name>A0A926HZI1_9FIRM</name>
<organism evidence="1 2">
    <name type="scientific">Congzhengia minquanensis</name>
    <dbReference type="NCBI Taxonomy" id="2763657"/>
    <lineage>
        <taxon>Bacteria</taxon>
        <taxon>Bacillati</taxon>
        <taxon>Bacillota</taxon>
        <taxon>Clostridia</taxon>
        <taxon>Eubacteriales</taxon>
        <taxon>Oscillospiraceae</taxon>
        <taxon>Congzhengia</taxon>
    </lineage>
</organism>
<evidence type="ECO:0000313" key="1">
    <source>
        <dbReference type="EMBL" id="MBC8540876.1"/>
    </source>
</evidence>
<dbReference type="EMBL" id="JACRSU010000002">
    <property type="protein sequence ID" value="MBC8540876.1"/>
    <property type="molecule type" value="Genomic_DNA"/>
</dbReference>
<keyword evidence="2" id="KW-1185">Reference proteome</keyword>
<reference evidence="1" key="1">
    <citation type="submission" date="2020-08" db="EMBL/GenBank/DDBJ databases">
        <title>Genome public.</title>
        <authorList>
            <person name="Liu C."/>
            <person name="Sun Q."/>
        </authorList>
    </citation>
    <scope>NUCLEOTIDE SEQUENCE</scope>
    <source>
        <strain evidence="1">H8</strain>
    </source>
</reference>